<dbReference type="GO" id="GO:0046872">
    <property type="term" value="F:metal ion binding"/>
    <property type="evidence" value="ECO:0007669"/>
    <property type="project" value="UniProtKB-KW"/>
</dbReference>
<dbReference type="SMART" id="SM00020">
    <property type="entry name" value="Tryp_SPc"/>
    <property type="match status" value="1"/>
</dbReference>
<evidence type="ECO:0000256" key="9">
    <source>
        <dbReference type="ARBA" id="ARBA00024195"/>
    </source>
</evidence>
<dbReference type="PROSITE" id="PS00135">
    <property type="entry name" value="TRYPSIN_SER"/>
    <property type="match status" value="1"/>
</dbReference>
<protein>
    <recommendedName>
        <fullName evidence="12">Peptidase S1 domain-containing protein</fullName>
    </recommendedName>
</protein>
<dbReference type="InterPro" id="IPR018114">
    <property type="entry name" value="TRYPSIN_HIS"/>
</dbReference>
<organism evidence="13">
    <name type="scientific">Homalodisca liturata</name>
    <dbReference type="NCBI Taxonomy" id="320908"/>
    <lineage>
        <taxon>Eukaryota</taxon>
        <taxon>Metazoa</taxon>
        <taxon>Ecdysozoa</taxon>
        <taxon>Arthropoda</taxon>
        <taxon>Hexapoda</taxon>
        <taxon>Insecta</taxon>
        <taxon>Pterygota</taxon>
        <taxon>Neoptera</taxon>
        <taxon>Paraneoptera</taxon>
        <taxon>Hemiptera</taxon>
        <taxon>Auchenorrhyncha</taxon>
        <taxon>Membracoidea</taxon>
        <taxon>Cicadellidae</taxon>
        <taxon>Cicadellinae</taxon>
        <taxon>Proconiini</taxon>
        <taxon>Homalodisca</taxon>
    </lineage>
</organism>
<evidence type="ECO:0000256" key="3">
    <source>
        <dbReference type="ARBA" id="ARBA00022729"/>
    </source>
</evidence>
<dbReference type="Pfam" id="PF00089">
    <property type="entry name" value="Trypsin"/>
    <property type="match status" value="1"/>
</dbReference>
<dbReference type="FunFam" id="2.40.10.10:FF:000028">
    <property type="entry name" value="Serine protease easter"/>
    <property type="match status" value="1"/>
</dbReference>
<evidence type="ECO:0000256" key="1">
    <source>
        <dbReference type="ARBA" id="ARBA00022670"/>
    </source>
</evidence>
<name>A0A1B6K5E5_9HEMI</name>
<dbReference type="PROSITE" id="PS00134">
    <property type="entry name" value="TRYPSIN_HIS"/>
    <property type="match status" value="1"/>
</dbReference>
<feature type="domain" description="Peptidase S1" evidence="12">
    <location>
        <begin position="46"/>
        <end position="306"/>
    </location>
</feature>
<keyword evidence="5" id="KW-0106">Calcium</keyword>
<dbReference type="GO" id="GO:0051604">
    <property type="term" value="P:protein maturation"/>
    <property type="evidence" value="ECO:0007669"/>
    <property type="project" value="UniProtKB-ARBA"/>
</dbReference>
<evidence type="ECO:0000256" key="4">
    <source>
        <dbReference type="ARBA" id="ARBA00022801"/>
    </source>
</evidence>
<dbReference type="InterPro" id="IPR001254">
    <property type="entry name" value="Trypsin_dom"/>
</dbReference>
<evidence type="ECO:0000256" key="8">
    <source>
        <dbReference type="ARBA" id="ARBA00023180"/>
    </source>
</evidence>
<dbReference type="InterPro" id="IPR033116">
    <property type="entry name" value="TRYPSIN_SER"/>
</dbReference>
<dbReference type="InterPro" id="IPR001314">
    <property type="entry name" value="Peptidase_S1A"/>
</dbReference>
<evidence type="ECO:0000256" key="5">
    <source>
        <dbReference type="ARBA" id="ARBA00022837"/>
    </source>
</evidence>
<keyword evidence="4 10" id="KW-0378">Hydrolase</keyword>
<dbReference type="CDD" id="cd00190">
    <property type="entry name" value="Tryp_SPc"/>
    <property type="match status" value="1"/>
</dbReference>
<dbReference type="InterPro" id="IPR009003">
    <property type="entry name" value="Peptidase_S1_PA"/>
</dbReference>
<dbReference type="InterPro" id="IPR043504">
    <property type="entry name" value="Peptidase_S1_PA_chymotrypsin"/>
</dbReference>
<reference evidence="13" key="1">
    <citation type="submission" date="2015-11" db="EMBL/GenBank/DDBJ databases">
        <title>De novo transcriptome assembly of four potential Pierce s Disease insect vectors from Arizona vineyards.</title>
        <authorList>
            <person name="Tassone E.E."/>
        </authorList>
    </citation>
    <scope>NUCLEOTIDE SEQUENCE</scope>
</reference>
<dbReference type="EMBL" id="GECU01001039">
    <property type="protein sequence ID" value="JAT06668.1"/>
    <property type="molecule type" value="Transcribed_RNA"/>
</dbReference>
<comment type="similarity">
    <text evidence="9">Belongs to the peptidase S1 family. CLIP subfamily.</text>
</comment>
<evidence type="ECO:0000256" key="2">
    <source>
        <dbReference type="ARBA" id="ARBA00022723"/>
    </source>
</evidence>
<dbReference type="SUPFAM" id="SSF50494">
    <property type="entry name" value="Trypsin-like serine proteases"/>
    <property type="match status" value="1"/>
</dbReference>
<evidence type="ECO:0000256" key="10">
    <source>
        <dbReference type="RuleBase" id="RU363034"/>
    </source>
</evidence>
<feature type="chain" id="PRO_5008586355" description="Peptidase S1 domain-containing protein" evidence="11">
    <location>
        <begin position="17"/>
        <end position="307"/>
    </location>
</feature>
<dbReference type="Gene3D" id="2.40.10.10">
    <property type="entry name" value="Trypsin-like serine proteases"/>
    <property type="match status" value="2"/>
</dbReference>
<accession>A0A1B6K5E5</accession>
<evidence type="ECO:0000256" key="7">
    <source>
        <dbReference type="ARBA" id="ARBA00023157"/>
    </source>
</evidence>
<dbReference type="AlphaFoldDB" id="A0A1B6K5E5"/>
<evidence type="ECO:0000256" key="11">
    <source>
        <dbReference type="SAM" id="SignalP"/>
    </source>
</evidence>
<feature type="signal peptide" evidence="11">
    <location>
        <begin position="1"/>
        <end position="16"/>
    </location>
</feature>
<evidence type="ECO:0000256" key="6">
    <source>
        <dbReference type="ARBA" id="ARBA00023145"/>
    </source>
</evidence>
<dbReference type="FunFam" id="2.40.10.10:FF:000078">
    <property type="entry name" value="Serine protease H137"/>
    <property type="match status" value="1"/>
</dbReference>
<keyword evidence="1 10" id="KW-0645">Protease</keyword>
<dbReference type="GO" id="GO:0006508">
    <property type="term" value="P:proteolysis"/>
    <property type="evidence" value="ECO:0007669"/>
    <property type="project" value="UniProtKB-KW"/>
</dbReference>
<dbReference type="PROSITE" id="PS50240">
    <property type="entry name" value="TRYPSIN_DOM"/>
    <property type="match status" value="1"/>
</dbReference>
<keyword evidence="2" id="KW-0479">Metal-binding</keyword>
<keyword evidence="7" id="KW-1015">Disulfide bond</keyword>
<gene>
    <name evidence="13" type="ORF">g.11121</name>
</gene>
<keyword evidence="3 11" id="KW-0732">Signal</keyword>
<evidence type="ECO:0000313" key="13">
    <source>
        <dbReference type="EMBL" id="JAT06668.1"/>
    </source>
</evidence>
<evidence type="ECO:0000259" key="12">
    <source>
        <dbReference type="PROSITE" id="PS50240"/>
    </source>
</evidence>
<sequence>MLSVLLCLLLYADTLAQDIPEEFRSHSHWKVIDQGGKCGHRVSDRIIGGKEAALGQYPWMARLGYATHEEGDVVSIYECGGAIISPRYVLTAAHCTTDHMRKYLLEVRVGEHNTETDPDCVGKTCAPPVQDIGIEEESCHLDYLGHEEFSDDICLLRLKESIVFNDFVQPICLPVFDNIIKHNFEGEHMEVAGWGHFSMGTESMFGSNKLLAVSVPVQSNVFCREKHRGHTEIFSTQMCAGGEPGKDSCSGDSGGPLMKPFSINNSTRYFLMGIVSVGPKKCGIDPMPGIYTSVAKYITWILDNVYE</sequence>
<keyword evidence="8" id="KW-0325">Glycoprotein</keyword>
<dbReference type="InterPro" id="IPR051487">
    <property type="entry name" value="Ser/Thr_Proteases_Immune/Dev"/>
</dbReference>
<dbReference type="PRINTS" id="PR00722">
    <property type="entry name" value="CHYMOTRYPSIN"/>
</dbReference>
<dbReference type="PANTHER" id="PTHR24256">
    <property type="entry name" value="TRYPTASE-RELATED"/>
    <property type="match status" value="1"/>
</dbReference>
<keyword evidence="6" id="KW-0865">Zymogen</keyword>
<keyword evidence="10" id="KW-0720">Serine protease</keyword>
<proteinExistence type="inferred from homology"/>
<dbReference type="GO" id="GO:0004252">
    <property type="term" value="F:serine-type endopeptidase activity"/>
    <property type="evidence" value="ECO:0007669"/>
    <property type="project" value="InterPro"/>
</dbReference>